<reference evidence="2 3" key="1">
    <citation type="submission" date="2022-11" db="EMBL/GenBank/DDBJ databases">
        <title>Biodiversity and phylogenetic relationships of bacteria.</title>
        <authorList>
            <person name="Machado R.A.R."/>
            <person name="Bhat A."/>
            <person name="Loulou A."/>
            <person name="Kallel S."/>
        </authorList>
    </citation>
    <scope>NUCLEOTIDE SEQUENCE [LARGE SCALE GENOMIC DNA]</scope>
    <source>
        <strain evidence="2 3">DSM 13975</strain>
    </source>
</reference>
<name>A0ABT3VMG5_9BURK</name>
<dbReference type="SUPFAM" id="SSF53474">
    <property type="entry name" value="alpha/beta-Hydrolases"/>
    <property type="match status" value="1"/>
</dbReference>
<dbReference type="Gene3D" id="3.40.50.1820">
    <property type="entry name" value="alpha/beta hydrolase"/>
    <property type="match status" value="1"/>
</dbReference>
<dbReference type="PANTHER" id="PTHR43798:SF33">
    <property type="entry name" value="HYDROLASE, PUTATIVE (AFU_ORTHOLOGUE AFUA_2G14860)-RELATED"/>
    <property type="match status" value="1"/>
</dbReference>
<organism evidence="2 3">
    <name type="scientific">Alcaligenes parafaecalis</name>
    <dbReference type="NCBI Taxonomy" id="171260"/>
    <lineage>
        <taxon>Bacteria</taxon>
        <taxon>Pseudomonadati</taxon>
        <taxon>Pseudomonadota</taxon>
        <taxon>Betaproteobacteria</taxon>
        <taxon>Burkholderiales</taxon>
        <taxon>Alcaligenaceae</taxon>
        <taxon>Alcaligenes</taxon>
    </lineage>
</organism>
<sequence>MTTLDSSVQFASLTQGTQAINLEYQRIFPERETAPLLVFLHEGLGSIAMWKDWPAQLCEQTGCSGLMYSRYGYGRSTPRPDNSPKEPDYLHEQSLEVLPQLLEQLGEDGKKRPIVLVGHSDGGSIALLAASGFSDKLQGIVVMAPHLFVEDISLRGILVAREAYEQGFLRERLGRYHDNVESAFWGWNATWTDPRFRDWNIEEDVTRITCPILAIQGVDDEYGTLEQIRRIKELVPHTELLELEQCGHLPYRDKEAQVNQAIVDFLKQTARQAANSLRP</sequence>
<feature type="domain" description="AB hydrolase-1" evidence="1">
    <location>
        <begin position="37"/>
        <end position="260"/>
    </location>
</feature>
<dbReference type="Proteomes" id="UP001209916">
    <property type="component" value="Unassembled WGS sequence"/>
</dbReference>
<protein>
    <submittedName>
        <fullName evidence="2">Alpha/beta hydrolase</fullName>
    </submittedName>
</protein>
<evidence type="ECO:0000313" key="2">
    <source>
        <dbReference type="EMBL" id="MCX5464688.1"/>
    </source>
</evidence>
<comment type="caution">
    <text evidence="2">The sequence shown here is derived from an EMBL/GenBank/DDBJ whole genome shotgun (WGS) entry which is preliminary data.</text>
</comment>
<dbReference type="InterPro" id="IPR000073">
    <property type="entry name" value="AB_hydrolase_1"/>
</dbReference>
<evidence type="ECO:0000259" key="1">
    <source>
        <dbReference type="Pfam" id="PF12697"/>
    </source>
</evidence>
<dbReference type="Pfam" id="PF12697">
    <property type="entry name" value="Abhydrolase_6"/>
    <property type="match status" value="1"/>
</dbReference>
<dbReference type="InterPro" id="IPR050266">
    <property type="entry name" value="AB_hydrolase_sf"/>
</dbReference>
<keyword evidence="2" id="KW-0378">Hydrolase</keyword>
<proteinExistence type="predicted"/>
<dbReference type="InterPro" id="IPR029058">
    <property type="entry name" value="AB_hydrolase_fold"/>
</dbReference>
<evidence type="ECO:0000313" key="3">
    <source>
        <dbReference type="Proteomes" id="UP001209916"/>
    </source>
</evidence>
<gene>
    <name evidence="2" type="ORF">OSH09_10850</name>
</gene>
<dbReference type="RefSeq" id="WP_266120991.1">
    <property type="nucleotide sequence ID" value="NZ_JAPKNA010000003.1"/>
</dbReference>
<accession>A0ABT3VMG5</accession>
<keyword evidence="3" id="KW-1185">Reference proteome</keyword>
<dbReference type="GO" id="GO:0016787">
    <property type="term" value="F:hydrolase activity"/>
    <property type="evidence" value="ECO:0007669"/>
    <property type="project" value="UniProtKB-KW"/>
</dbReference>
<dbReference type="EMBL" id="JAPKNA010000003">
    <property type="protein sequence ID" value="MCX5464688.1"/>
    <property type="molecule type" value="Genomic_DNA"/>
</dbReference>
<dbReference type="PANTHER" id="PTHR43798">
    <property type="entry name" value="MONOACYLGLYCEROL LIPASE"/>
    <property type="match status" value="1"/>
</dbReference>